<gene>
    <name evidence="1" type="ORF">FYK55_23185</name>
</gene>
<dbReference type="AlphaFoldDB" id="A0A5M6CWV2"/>
<dbReference type="Proteomes" id="UP000324479">
    <property type="component" value="Unassembled WGS sequence"/>
</dbReference>
<accession>A0A5M6CWV2</accession>
<dbReference type="RefSeq" id="WP_150079017.1">
    <property type="nucleotide sequence ID" value="NZ_VWOX01000017.1"/>
</dbReference>
<protein>
    <submittedName>
        <fullName evidence="1">DUF2764 family protein</fullName>
    </submittedName>
</protein>
<reference evidence="1 2" key="1">
    <citation type="submission" date="2019-08" db="EMBL/GenBank/DDBJ databases">
        <authorList>
            <person name="Dhanesh K."/>
            <person name="Kumar G."/>
            <person name="Sasikala C."/>
            <person name="Venkata Ramana C."/>
        </authorList>
    </citation>
    <scope>NUCLEOTIDE SEQUENCE [LARGE SCALE GENOMIC DNA]</scope>
    <source>
        <strain evidence="1 2">JC645</strain>
    </source>
</reference>
<name>A0A5M6CWV2_9BACT</name>
<organism evidence="1 2">
    <name type="scientific">Roseiconus nitratireducens</name>
    <dbReference type="NCBI Taxonomy" id="2605748"/>
    <lineage>
        <taxon>Bacteria</taxon>
        <taxon>Pseudomonadati</taxon>
        <taxon>Planctomycetota</taxon>
        <taxon>Planctomycetia</taxon>
        <taxon>Pirellulales</taxon>
        <taxon>Pirellulaceae</taxon>
        <taxon>Roseiconus</taxon>
    </lineage>
</organism>
<comment type="caution">
    <text evidence="1">The sequence shown here is derived from an EMBL/GenBank/DDBJ whole genome shotgun (WGS) entry which is preliminary data.</text>
</comment>
<dbReference type="EMBL" id="VWOX01000017">
    <property type="protein sequence ID" value="KAA5539708.1"/>
    <property type="molecule type" value="Genomic_DNA"/>
</dbReference>
<sequence>MTSYYTLVASLPPLPQPFDSGPLPITRSTLRSRLDLLDDDDRMVVDQISRFFVWDRQPLDRTDEEVWQTHQRLMEQIDNPLVRQVVNHRFDMRTIVAAIRRKRDQEGPPIGVPPLAGMIRRNWDAPDFNLSTRYRWIGPFAEAAAAGKVVQAQHILFTDLWNTWTRIAQQYHFTFESILLYLARWEIVERWTSRDADAGRERFNDLIRETLGEYAELD</sequence>
<dbReference type="Pfam" id="PF10962">
    <property type="entry name" value="DUF2764"/>
    <property type="match status" value="1"/>
</dbReference>
<evidence type="ECO:0000313" key="1">
    <source>
        <dbReference type="EMBL" id="KAA5539708.1"/>
    </source>
</evidence>
<keyword evidence="2" id="KW-1185">Reference proteome</keyword>
<dbReference type="InterPro" id="IPR024492">
    <property type="entry name" value="DUF2764"/>
</dbReference>
<evidence type="ECO:0000313" key="2">
    <source>
        <dbReference type="Proteomes" id="UP000324479"/>
    </source>
</evidence>
<proteinExistence type="predicted"/>